<evidence type="ECO:0000259" key="6">
    <source>
        <dbReference type="Pfam" id="PF02465"/>
    </source>
</evidence>
<keyword evidence="9" id="KW-1185">Reference proteome</keyword>
<dbReference type="PANTHER" id="PTHR30288">
    <property type="entry name" value="FLAGELLAR CAP/ASSEMBLY PROTEIN FLID"/>
    <property type="match status" value="1"/>
</dbReference>
<dbReference type="InterPro" id="IPR040026">
    <property type="entry name" value="FliD"/>
</dbReference>
<dbReference type="Pfam" id="PF07195">
    <property type="entry name" value="FliD_C"/>
    <property type="match status" value="1"/>
</dbReference>
<comment type="subcellular location">
    <subcellularLocation>
        <location evidence="5">Secreted</location>
    </subcellularLocation>
    <subcellularLocation>
        <location evidence="5">Bacterial flagellum</location>
    </subcellularLocation>
</comment>
<feature type="domain" description="Flagellar hook-associated protein 2 C-terminal" evidence="7">
    <location>
        <begin position="214"/>
        <end position="436"/>
    </location>
</feature>
<evidence type="ECO:0000313" key="8">
    <source>
        <dbReference type="EMBL" id="MCL1117761.1"/>
    </source>
</evidence>
<comment type="function">
    <text evidence="5">Required for morphogenesis and for the elongation of the flagellar filament by facilitating polymerization of the flagellin monomers at the tip of growing filament. Forms a capping structure, which prevents flagellin subunits (transported through the central channel of the flagellum) from leaking out without polymerization at the distal end.</text>
</comment>
<keyword evidence="8" id="KW-0966">Cell projection</keyword>
<keyword evidence="8" id="KW-0282">Flagellum</keyword>
<dbReference type="InterPro" id="IPR010810">
    <property type="entry name" value="Flagellin_hook_IN_motif"/>
</dbReference>
<evidence type="ECO:0000256" key="2">
    <source>
        <dbReference type="ARBA" id="ARBA00011255"/>
    </source>
</evidence>
<dbReference type="InterPro" id="IPR010809">
    <property type="entry name" value="FliD_C"/>
</dbReference>
<evidence type="ECO:0000256" key="3">
    <source>
        <dbReference type="ARBA" id="ARBA00023054"/>
    </source>
</evidence>
<organism evidence="8 9">
    <name type="scientific">Shewanella aestuarii</name>
    <dbReference type="NCBI Taxonomy" id="1028752"/>
    <lineage>
        <taxon>Bacteria</taxon>
        <taxon>Pseudomonadati</taxon>
        <taxon>Pseudomonadota</taxon>
        <taxon>Gammaproteobacteria</taxon>
        <taxon>Alteromonadales</taxon>
        <taxon>Shewanellaceae</taxon>
        <taxon>Shewanella</taxon>
    </lineage>
</organism>
<keyword evidence="5" id="KW-0964">Secreted</keyword>
<sequence>MALTATGIGSGLDISTIVKVLVDAEKLPKEAIFNRTEDKINAKLSAIGTLKSALSNFQDAAKKLQSGELLSQRKVSTGDSPFFTAKASSIAQSGSYSIMVEQLAQAHKVGGARVVDPKAAVGEGSLDFSINGESFSVAVDPADDLYAIASKVNSASDNSGVVATVVKSDAGSQIVFSSAKTGLDNQISVVATDTSGTGLNDMFNGTNLNTLVDAKNSIIHVDGQKLTSQSNSVSDAIAGITLDLTKADLNSTSTLTVEQDNEAVKENLKSFVETYNSLLTSIEKLSSYDADKKTAAALQGDSMIRSLESQLRNMVSERVSVDGSDVALYDIGLSTDRYGKLNIDEAKLDDSIANNMSSIEGLFSTPSTGLANRFDQLANNYVKTGGVIDNRKNSYTEETKRLTLQRESFSLKMAQLESRLLKQFNAMDLVVAQLNQQSAGLVDRLNSLPGAVAKN</sequence>
<feature type="domain" description="Flagellar hook-associated protein 2 N-terminal" evidence="6">
    <location>
        <begin position="10"/>
        <end position="107"/>
    </location>
</feature>
<comment type="caution">
    <text evidence="8">The sequence shown here is derived from an EMBL/GenBank/DDBJ whole genome shotgun (WGS) entry which is preliminary data.</text>
</comment>
<proteinExistence type="inferred from homology"/>
<comment type="subunit">
    <text evidence="2 5">Homopentamer.</text>
</comment>
<reference evidence="8 9" key="1">
    <citation type="submission" date="2022-01" db="EMBL/GenBank/DDBJ databases">
        <title>Whole genome-based taxonomy of the Shewanellaceae.</title>
        <authorList>
            <person name="Martin-Rodriguez A.J."/>
        </authorList>
    </citation>
    <scope>NUCLEOTIDE SEQUENCE [LARGE SCALE GENOMIC DNA]</scope>
    <source>
        <strain evidence="8 9">JCM 17801</strain>
    </source>
</reference>
<gene>
    <name evidence="8" type="primary">fliD</name>
    <name evidence="8" type="ORF">L2689_10970</name>
</gene>
<accession>A0ABT0L209</accession>
<dbReference type="InterPro" id="IPR003481">
    <property type="entry name" value="FliD_N"/>
</dbReference>
<dbReference type="Pfam" id="PF02465">
    <property type="entry name" value="FliD_N"/>
    <property type="match status" value="1"/>
</dbReference>
<dbReference type="EMBL" id="JAKILK010000005">
    <property type="protein sequence ID" value="MCL1117761.1"/>
    <property type="molecule type" value="Genomic_DNA"/>
</dbReference>
<dbReference type="PANTHER" id="PTHR30288:SF0">
    <property type="entry name" value="FLAGELLAR HOOK-ASSOCIATED PROTEIN 2"/>
    <property type="match status" value="1"/>
</dbReference>
<protein>
    <recommendedName>
        <fullName evidence="5">Flagellar hook-associated protein 2</fullName>
        <shortName evidence="5">HAP2</shortName>
    </recommendedName>
    <alternativeName>
        <fullName evidence="5">Flagellar cap protein</fullName>
    </alternativeName>
</protein>
<dbReference type="Pfam" id="PF07196">
    <property type="entry name" value="Flagellin_IN"/>
    <property type="match status" value="1"/>
</dbReference>
<name>A0ABT0L209_9GAMM</name>
<dbReference type="Proteomes" id="UP001203212">
    <property type="component" value="Unassembled WGS sequence"/>
</dbReference>
<evidence type="ECO:0000256" key="4">
    <source>
        <dbReference type="ARBA" id="ARBA00023143"/>
    </source>
</evidence>
<keyword evidence="8" id="KW-0969">Cilium</keyword>
<keyword evidence="4 5" id="KW-0975">Bacterial flagellum</keyword>
<evidence type="ECO:0000256" key="5">
    <source>
        <dbReference type="RuleBase" id="RU362066"/>
    </source>
</evidence>
<evidence type="ECO:0000256" key="1">
    <source>
        <dbReference type="ARBA" id="ARBA00009764"/>
    </source>
</evidence>
<evidence type="ECO:0000259" key="7">
    <source>
        <dbReference type="Pfam" id="PF07195"/>
    </source>
</evidence>
<keyword evidence="3" id="KW-0175">Coiled coil</keyword>
<evidence type="ECO:0000313" key="9">
    <source>
        <dbReference type="Proteomes" id="UP001203212"/>
    </source>
</evidence>
<comment type="similarity">
    <text evidence="1 5">Belongs to the FliD family.</text>
</comment>
<dbReference type="RefSeq" id="WP_188841109.1">
    <property type="nucleotide sequence ID" value="NZ_BMOT01000005.1"/>
</dbReference>